<feature type="region of interest" description="Disordered" evidence="1">
    <location>
        <begin position="1"/>
        <end position="38"/>
    </location>
</feature>
<organism evidence="2 3">
    <name type="scientific">Lachnospira intestinalis</name>
    <dbReference type="NCBI Taxonomy" id="3133158"/>
    <lineage>
        <taxon>Bacteria</taxon>
        <taxon>Bacillati</taxon>
        <taxon>Bacillota</taxon>
        <taxon>Clostridia</taxon>
        <taxon>Lachnospirales</taxon>
        <taxon>Lachnospiraceae</taxon>
        <taxon>Lachnospira</taxon>
    </lineage>
</organism>
<dbReference type="Proteomes" id="UP001546774">
    <property type="component" value="Unassembled WGS sequence"/>
</dbReference>
<dbReference type="EMBL" id="JBBMFS010000001">
    <property type="protein sequence ID" value="MEQ2553430.1"/>
    <property type="molecule type" value="Genomic_DNA"/>
</dbReference>
<reference evidence="2" key="1">
    <citation type="submission" date="2024-03" db="EMBL/GenBank/DDBJ databases">
        <title>Human intestinal bacterial collection.</title>
        <authorList>
            <person name="Pauvert C."/>
            <person name="Hitch T.C.A."/>
            <person name="Clavel T."/>
        </authorList>
    </citation>
    <scope>NUCLEOTIDE SEQUENCE [LARGE SCALE GENOMIC DNA]</scope>
    <source>
        <strain evidence="2">CLA-AA-H89B</strain>
    </source>
</reference>
<evidence type="ECO:0000256" key="1">
    <source>
        <dbReference type="SAM" id="MobiDB-lite"/>
    </source>
</evidence>
<gene>
    <name evidence="2" type="ORF">WMO37_00155</name>
</gene>
<evidence type="ECO:0000313" key="3">
    <source>
        <dbReference type="Proteomes" id="UP001546774"/>
    </source>
</evidence>
<feature type="compositionally biased region" description="Basic and acidic residues" evidence="1">
    <location>
        <begin position="1"/>
        <end position="26"/>
    </location>
</feature>
<evidence type="ECO:0000313" key="2">
    <source>
        <dbReference type="EMBL" id="MEQ2553430.1"/>
    </source>
</evidence>
<name>A0ABV1H163_9FIRM</name>
<feature type="compositionally biased region" description="Polar residues" evidence="1">
    <location>
        <begin position="28"/>
        <end position="38"/>
    </location>
</feature>
<keyword evidence="3" id="KW-1185">Reference proteome</keyword>
<proteinExistence type="predicted"/>
<protein>
    <recommendedName>
        <fullName evidence="4">DUF4316 domain-containing protein</fullName>
    </recommendedName>
</protein>
<evidence type="ECO:0008006" key="4">
    <source>
        <dbReference type="Google" id="ProtNLM"/>
    </source>
</evidence>
<accession>A0ABV1H163</accession>
<sequence length="64" mass="7128">MKEDIQQALDGRKNARLHSTQERAGEKNTAQNDIKQTDTAAEVPVIDENAALHAKEWVDNGSRL</sequence>
<comment type="caution">
    <text evidence="2">The sequence shown here is derived from an EMBL/GenBank/DDBJ whole genome shotgun (WGS) entry which is preliminary data.</text>
</comment>